<proteinExistence type="predicted"/>
<accession>A0ABU3DA57</accession>
<keyword evidence="2" id="KW-1185">Reference proteome</keyword>
<dbReference type="RefSeq" id="WP_311504757.1">
    <property type="nucleotide sequence ID" value="NZ_JAVRHK010000021.1"/>
</dbReference>
<dbReference type="Gene3D" id="3.10.450.360">
    <property type="match status" value="1"/>
</dbReference>
<reference evidence="1 2" key="1">
    <citation type="submission" date="2023-09" db="EMBL/GenBank/DDBJ databases">
        <authorList>
            <person name="Rey-Velasco X."/>
        </authorList>
    </citation>
    <scope>NUCLEOTIDE SEQUENCE [LARGE SCALE GENOMIC DNA]</scope>
    <source>
        <strain evidence="1 2">F117</strain>
    </source>
</reference>
<name>A0ABU3DA57_9FLAO</name>
<evidence type="ECO:0000313" key="2">
    <source>
        <dbReference type="Proteomes" id="UP001262582"/>
    </source>
</evidence>
<dbReference type="EMBL" id="JAVRHK010000021">
    <property type="protein sequence ID" value="MDT0678422.1"/>
    <property type="molecule type" value="Genomic_DNA"/>
</dbReference>
<comment type="caution">
    <text evidence="1">The sequence shown here is derived from an EMBL/GenBank/DDBJ whole genome shotgun (WGS) entry which is preliminary data.</text>
</comment>
<organism evidence="1 2">
    <name type="scientific">Autumnicola musiva</name>
    <dbReference type="NCBI Taxonomy" id="3075589"/>
    <lineage>
        <taxon>Bacteria</taxon>
        <taxon>Pseudomonadati</taxon>
        <taxon>Bacteroidota</taxon>
        <taxon>Flavobacteriia</taxon>
        <taxon>Flavobacteriales</taxon>
        <taxon>Flavobacteriaceae</taxon>
        <taxon>Autumnicola</taxon>
    </lineage>
</organism>
<dbReference type="SUPFAM" id="SSF160574">
    <property type="entry name" value="BT0923-like"/>
    <property type="match status" value="1"/>
</dbReference>
<evidence type="ECO:0000313" key="1">
    <source>
        <dbReference type="EMBL" id="MDT0678422.1"/>
    </source>
</evidence>
<sequence length="191" mass="22348">MKNLLYIILLTGFSAFAQGKKIEQEDRISGEKMPEAAMQLINSEKPDNARRLKFYFETDGETTSYEAKFKFKGHDYSVEFNNNGILEDIEVELKKKNLPEAALQKIKSFIEENNERHKIEKIQAQYLPALSEIKAFAYAKNIQQNVPQNYELIVAVKNDGKLQRFEMLFDNSGNFIEKREVIRNEYDYLLF</sequence>
<evidence type="ECO:0008006" key="3">
    <source>
        <dbReference type="Google" id="ProtNLM"/>
    </source>
</evidence>
<gene>
    <name evidence="1" type="ORF">RM539_17710</name>
</gene>
<dbReference type="Proteomes" id="UP001262582">
    <property type="component" value="Unassembled WGS sequence"/>
</dbReference>
<protein>
    <recommendedName>
        <fullName evidence="3">PepSY domain-containing protein</fullName>
    </recommendedName>
</protein>